<evidence type="ECO:0000313" key="1">
    <source>
        <dbReference type="EMBL" id="GEO04985.1"/>
    </source>
</evidence>
<organism evidence="1 2">
    <name type="scientific">Adhaeribacter aerolatus</name>
    <dbReference type="NCBI Taxonomy" id="670289"/>
    <lineage>
        <taxon>Bacteria</taxon>
        <taxon>Pseudomonadati</taxon>
        <taxon>Bacteroidota</taxon>
        <taxon>Cytophagia</taxon>
        <taxon>Cytophagales</taxon>
        <taxon>Hymenobacteraceae</taxon>
        <taxon>Adhaeribacter</taxon>
    </lineage>
</organism>
<reference evidence="1 2" key="1">
    <citation type="submission" date="2019-07" db="EMBL/GenBank/DDBJ databases">
        <title>Whole genome shotgun sequence of Adhaeribacter aerolatus NBRC 106133.</title>
        <authorList>
            <person name="Hosoyama A."/>
            <person name="Uohara A."/>
            <person name="Ohji S."/>
            <person name="Ichikawa N."/>
        </authorList>
    </citation>
    <scope>NUCLEOTIDE SEQUENCE [LARGE SCALE GENOMIC DNA]</scope>
    <source>
        <strain evidence="1 2">NBRC 106133</strain>
    </source>
</reference>
<evidence type="ECO:0000313" key="2">
    <source>
        <dbReference type="Proteomes" id="UP000321532"/>
    </source>
</evidence>
<sequence>MRFTLENGTHVTVNNTGSNAYEFILQPEDGPNRQFTYLDDGRTKTQVEASLNFEEIDALRQFWLETEDIG</sequence>
<dbReference type="EMBL" id="BJYS01000019">
    <property type="protein sequence ID" value="GEO04985.1"/>
    <property type="molecule type" value="Genomic_DNA"/>
</dbReference>
<name>A0A512AZ34_9BACT</name>
<keyword evidence="2" id="KW-1185">Reference proteome</keyword>
<gene>
    <name evidence="1" type="ORF">AAE02nite_26490</name>
</gene>
<comment type="caution">
    <text evidence="1">The sequence shown here is derived from an EMBL/GenBank/DDBJ whole genome shotgun (WGS) entry which is preliminary data.</text>
</comment>
<proteinExistence type="predicted"/>
<dbReference type="AlphaFoldDB" id="A0A512AZ34"/>
<accession>A0A512AZ34</accession>
<protein>
    <submittedName>
        <fullName evidence="1">Uncharacterized protein</fullName>
    </submittedName>
</protein>
<dbReference type="Proteomes" id="UP000321532">
    <property type="component" value="Unassembled WGS sequence"/>
</dbReference>